<gene>
    <name evidence="1" type="primary">Vigan.03G053300</name>
    <name evidence="1" type="ORF">VIGAN_03053300</name>
</gene>
<evidence type="ECO:0008006" key="3">
    <source>
        <dbReference type="Google" id="ProtNLM"/>
    </source>
</evidence>
<reference evidence="1 2" key="1">
    <citation type="journal article" date="2015" name="Sci. Rep.">
        <title>The power of single molecule real-time sequencing technology in the de novo assembly of a eukaryotic genome.</title>
        <authorList>
            <person name="Sakai H."/>
            <person name="Naito K."/>
            <person name="Ogiso-Tanaka E."/>
            <person name="Takahashi Y."/>
            <person name="Iseki K."/>
            <person name="Muto C."/>
            <person name="Satou K."/>
            <person name="Teruya K."/>
            <person name="Shiroma A."/>
            <person name="Shimoji M."/>
            <person name="Hirano T."/>
            <person name="Itoh T."/>
            <person name="Kaga A."/>
            <person name="Tomooka N."/>
        </authorList>
    </citation>
    <scope>NUCLEOTIDE SEQUENCE [LARGE SCALE GENOMIC DNA]</scope>
    <source>
        <strain evidence="2">cv. Shumari</strain>
    </source>
</reference>
<dbReference type="PANTHER" id="PTHR15852">
    <property type="entry name" value="PLASTID TRANSCRIPTIONALLY ACTIVE PROTEIN"/>
    <property type="match status" value="1"/>
</dbReference>
<name>A0A0S3RJX9_PHAAN</name>
<dbReference type="InterPro" id="IPR036410">
    <property type="entry name" value="HSP_DnaJ_Cys-rich_dom_sf"/>
</dbReference>
<dbReference type="Proteomes" id="UP000291084">
    <property type="component" value="Chromosome 3"/>
</dbReference>
<protein>
    <recommendedName>
        <fullName evidence="3">CR-type domain-containing protein</fullName>
    </recommendedName>
</protein>
<dbReference type="EMBL" id="AP015036">
    <property type="protein sequence ID" value="BAT80908.1"/>
    <property type="molecule type" value="Genomic_DNA"/>
</dbReference>
<proteinExistence type="predicted"/>
<dbReference type="OrthoDB" id="3355217at2759"/>
<accession>A0A0S3RJX9</accession>
<organism evidence="1 2">
    <name type="scientific">Vigna angularis var. angularis</name>
    <dbReference type="NCBI Taxonomy" id="157739"/>
    <lineage>
        <taxon>Eukaryota</taxon>
        <taxon>Viridiplantae</taxon>
        <taxon>Streptophyta</taxon>
        <taxon>Embryophyta</taxon>
        <taxon>Tracheophyta</taxon>
        <taxon>Spermatophyta</taxon>
        <taxon>Magnoliopsida</taxon>
        <taxon>eudicotyledons</taxon>
        <taxon>Gunneridae</taxon>
        <taxon>Pentapetalae</taxon>
        <taxon>rosids</taxon>
        <taxon>fabids</taxon>
        <taxon>Fabales</taxon>
        <taxon>Fabaceae</taxon>
        <taxon>Papilionoideae</taxon>
        <taxon>50 kb inversion clade</taxon>
        <taxon>NPAAA clade</taxon>
        <taxon>indigoferoid/millettioid clade</taxon>
        <taxon>Phaseoleae</taxon>
        <taxon>Vigna</taxon>
    </lineage>
</organism>
<dbReference type="PANTHER" id="PTHR15852:SF54">
    <property type="entry name" value="PROTEIN SSUH2 HOMOLOG"/>
    <property type="match status" value="1"/>
</dbReference>
<dbReference type="SUPFAM" id="SSF57938">
    <property type="entry name" value="DnaJ/Hsp40 cysteine-rich domain"/>
    <property type="match status" value="1"/>
</dbReference>
<sequence>MGFGTLSLSVVVRFEATNFNGLPPSRSSKSSPHLSFTKPCWVVKTESNVRRKRRKKPDPHCVVCEGSGRVDCHQCCGRGRTNQTHLEMLPKGEWPIWCRTCGGSGLDYCSRCLGTGEYRYIMGFQFMNQDDNQSQENKS</sequence>
<evidence type="ECO:0000313" key="2">
    <source>
        <dbReference type="Proteomes" id="UP000291084"/>
    </source>
</evidence>
<evidence type="ECO:0000313" key="1">
    <source>
        <dbReference type="EMBL" id="BAT80908.1"/>
    </source>
</evidence>
<keyword evidence="2" id="KW-1185">Reference proteome</keyword>
<dbReference type="AlphaFoldDB" id="A0A0S3RJX9"/>